<feature type="region of interest" description="Disordered" evidence="5">
    <location>
        <begin position="131"/>
        <end position="209"/>
    </location>
</feature>
<protein>
    <recommendedName>
        <fullName evidence="6">CID domain-containing protein</fullName>
    </recommendedName>
</protein>
<accession>T1KTW4</accession>
<dbReference type="GO" id="GO:0042802">
    <property type="term" value="F:identical protein binding"/>
    <property type="evidence" value="ECO:0007669"/>
    <property type="project" value="UniProtKB-ARBA"/>
</dbReference>
<feature type="compositionally biased region" description="Polar residues" evidence="5">
    <location>
        <begin position="136"/>
        <end position="146"/>
    </location>
</feature>
<evidence type="ECO:0000259" key="6">
    <source>
        <dbReference type="PROSITE" id="PS51391"/>
    </source>
</evidence>
<feature type="domain" description="CID" evidence="6">
    <location>
        <begin position="1"/>
        <end position="133"/>
    </location>
</feature>
<evidence type="ECO:0000313" key="7">
    <source>
        <dbReference type="EnsemblMetazoa" id="tetur21g01240.1"/>
    </source>
</evidence>
<dbReference type="AlphaFoldDB" id="T1KTW4"/>
<dbReference type="Pfam" id="PF16566">
    <property type="entry name" value="CREPT"/>
    <property type="match status" value="1"/>
</dbReference>
<feature type="compositionally biased region" description="Low complexity" evidence="5">
    <location>
        <begin position="168"/>
        <end position="192"/>
    </location>
</feature>
<dbReference type="Gene3D" id="6.10.250.2560">
    <property type="match status" value="1"/>
</dbReference>
<dbReference type="EMBL" id="CAEY01000548">
    <property type="status" value="NOT_ANNOTATED_CDS"/>
    <property type="molecule type" value="Genomic_DNA"/>
</dbReference>
<dbReference type="OrthoDB" id="10069473at2759"/>
<keyword evidence="2" id="KW-0539">Nucleus</keyword>
<dbReference type="Proteomes" id="UP000015104">
    <property type="component" value="Unassembled WGS sequence"/>
</dbReference>
<organism evidence="7 8">
    <name type="scientific">Tetranychus urticae</name>
    <name type="common">Two-spotted spider mite</name>
    <dbReference type="NCBI Taxonomy" id="32264"/>
    <lineage>
        <taxon>Eukaryota</taxon>
        <taxon>Metazoa</taxon>
        <taxon>Ecdysozoa</taxon>
        <taxon>Arthropoda</taxon>
        <taxon>Chelicerata</taxon>
        <taxon>Arachnida</taxon>
        <taxon>Acari</taxon>
        <taxon>Acariformes</taxon>
        <taxon>Trombidiformes</taxon>
        <taxon>Prostigmata</taxon>
        <taxon>Eleutherengona</taxon>
        <taxon>Raphignathae</taxon>
        <taxon>Tetranychoidea</taxon>
        <taxon>Tetranychidae</taxon>
        <taxon>Tetranychus</taxon>
    </lineage>
</organism>
<feature type="coiled-coil region" evidence="4">
    <location>
        <begin position="283"/>
        <end position="356"/>
    </location>
</feature>
<evidence type="ECO:0000313" key="8">
    <source>
        <dbReference type="Proteomes" id="UP000015104"/>
    </source>
</evidence>
<dbReference type="GO" id="GO:0001111">
    <property type="term" value="P:RNA polymerase II promoter clearance"/>
    <property type="evidence" value="ECO:0007669"/>
    <property type="project" value="UniProtKB-ARBA"/>
</dbReference>
<dbReference type="InterPro" id="IPR006569">
    <property type="entry name" value="CID_dom"/>
</dbReference>
<dbReference type="SMART" id="SM00582">
    <property type="entry name" value="RPR"/>
    <property type="match status" value="1"/>
</dbReference>
<dbReference type="SUPFAM" id="SSF48464">
    <property type="entry name" value="ENTH/VHS domain"/>
    <property type="match status" value="1"/>
</dbReference>
<dbReference type="PANTHER" id="PTHR12460">
    <property type="entry name" value="CYCLIN-DEPENDENT KINASE INHIBITOR-RELATED PROTEIN"/>
    <property type="match status" value="1"/>
</dbReference>
<sequence length="439" mass="48255">MSGFTSQQLEKRLGDLNSSAQTIQTFSLWLIHHRKHHKLIVQTWFKELKKATISRKLTFMYLANDVIQNSRKKGPEFTKEFAGALKAAFAAVAKEADEKTWKGLERILAVWGERNIYDSNQISEWRKAIDDFKPSKNGSTDENNGPTKKERTSTPVANDAKRFKASHKSNISKTTANTNSSSIKNTSSYSTTGAKNSMKKAISKQSDNNGTKIERSVKFDDSKLTVNETSIAKVIDPEELISALHELEHSASSDANVREKIASLPPEVSDASLLKKIRDKDAAERLQRQVNEACIILADYNNRLALELEERKKISNMLYAFVKNQKDSLTLAEQRLAEFKEKLQSVSQVRDELKSHLQNLPDLSLLPSISGGLAPLPSAGDLFSIAAAKAAMSMSMSANSSMGSTSSASPNTASPADYGTPTSTGTPNSGTEEGYSTRS</sequence>
<dbReference type="PANTHER" id="PTHR12460:SF0">
    <property type="entry name" value="CID DOMAIN-CONTAINING PROTEIN-RELATED"/>
    <property type="match status" value="1"/>
</dbReference>
<dbReference type="GO" id="GO:0005654">
    <property type="term" value="C:nucleoplasm"/>
    <property type="evidence" value="ECO:0007669"/>
    <property type="project" value="UniProtKB-ARBA"/>
</dbReference>
<dbReference type="GO" id="GO:0031124">
    <property type="term" value="P:mRNA 3'-end processing"/>
    <property type="evidence" value="ECO:0007669"/>
    <property type="project" value="TreeGrafter"/>
</dbReference>
<proteinExistence type="inferred from homology"/>
<dbReference type="HOGENOM" id="CLU_055523_0_0_1"/>
<dbReference type="Gene3D" id="1.25.40.90">
    <property type="match status" value="1"/>
</dbReference>
<evidence type="ECO:0000256" key="4">
    <source>
        <dbReference type="SAM" id="Coils"/>
    </source>
</evidence>
<feature type="region of interest" description="Disordered" evidence="5">
    <location>
        <begin position="396"/>
        <end position="439"/>
    </location>
</feature>
<gene>
    <name evidence="7" type="primary">107367360</name>
</gene>
<evidence type="ECO:0000256" key="5">
    <source>
        <dbReference type="SAM" id="MobiDB-lite"/>
    </source>
</evidence>
<dbReference type="GO" id="GO:0097550">
    <property type="term" value="C:transcription preinitiation complex"/>
    <property type="evidence" value="ECO:0007669"/>
    <property type="project" value="UniProtKB-ARBA"/>
</dbReference>
<evidence type="ECO:0000256" key="1">
    <source>
        <dbReference type="ARBA" id="ARBA00004123"/>
    </source>
</evidence>
<reference evidence="8" key="1">
    <citation type="submission" date="2011-08" db="EMBL/GenBank/DDBJ databases">
        <authorList>
            <person name="Rombauts S."/>
        </authorList>
    </citation>
    <scope>NUCLEOTIDE SEQUENCE</scope>
    <source>
        <strain evidence="8">London</strain>
    </source>
</reference>
<dbReference type="PROSITE" id="PS51391">
    <property type="entry name" value="CID"/>
    <property type="match status" value="1"/>
</dbReference>
<dbReference type="CDD" id="cd17002">
    <property type="entry name" value="CID_RPRD1"/>
    <property type="match status" value="1"/>
</dbReference>
<dbReference type="OMA" id="KTWQREL"/>
<dbReference type="eggNOG" id="KOG2669">
    <property type="taxonomic scope" value="Eukaryota"/>
</dbReference>
<dbReference type="GO" id="GO:0000993">
    <property type="term" value="F:RNA polymerase II complex binding"/>
    <property type="evidence" value="ECO:0007669"/>
    <property type="project" value="TreeGrafter"/>
</dbReference>
<keyword evidence="8" id="KW-1185">Reference proteome</keyword>
<evidence type="ECO:0000256" key="2">
    <source>
        <dbReference type="ARBA" id="ARBA00023242"/>
    </source>
</evidence>
<name>T1KTW4_TETUR</name>
<evidence type="ECO:0000256" key="3">
    <source>
        <dbReference type="ARBA" id="ARBA00034310"/>
    </source>
</evidence>
<dbReference type="FunFam" id="1.25.40.90:FF:000007">
    <property type="entry name" value="Regulation of nuclear pre-mRNA domain-containing protein 1B"/>
    <property type="match status" value="1"/>
</dbReference>
<dbReference type="InterPro" id="IPR008942">
    <property type="entry name" value="ENTH_VHS"/>
</dbReference>
<dbReference type="Pfam" id="PF04818">
    <property type="entry name" value="CID"/>
    <property type="match status" value="1"/>
</dbReference>
<comment type="subcellular location">
    <subcellularLocation>
        <location evidence="1">Nucleus</location>
    </subcellularLocation>
</comment>
<reference evidence="7" key="2">
    <citation type="submission" date="2015-06" db="UniProtKB">
        <authorList>
            <consortium name="EnsemblMetazoa"/>
        </authorList>
    </citation>
    <scope>IDENTIFICATION</scope>
</reference>
<dbReference type="STRING" id="32264.T1KTW4"/>
<dbReference type="InterPro" id="IPR032337">
    <property type="entry name" value="RPRD1A/B_C"/>
</dbReference>
<comment type="similarity">
    <text evidence="3">Belongs to the UPF0400 (RTT103) family.</text>
</comment>
<dbReference type="EnsemblMetazoa" id="tetur21g01240.1">
    <property type="protein sequence ID" value="tetur21g01240.1"/>
    <property type="gene ID" value="tetur21g01240"/>
</dbReference>
<keyword evidence="4" id="KW-0175">Coiled coil</keyword>